<feature type="region of interest" description="Disordered" evidence="2">
    <location>
        <begin position="1"/>
        <end position="38"/>
    </location>
</feature>
<dbReference type="AlphaFoldDB" id="A0A2A4FKI0"/>
<dbReference type="EMBL" id="MTZU01000004">
    <property type="protein sequence ID" value="PCE34223.1"/>
    <property type="molecule type" value="Genomic_DNA"/>
</dbReference>
<reference evidence="3 4" key="1">
    <citation type="submission" date="2017-01" db="EMBL/GenBank/DDBJ databases">
        <title>Whole-Genome Shotgun Sequencing of Two beta-Proteobacterial Species in Search of the Bulgecin Biosynthetic Cluster.</title>
        <authorList>
            <person name="Horsman M.E."/>
            <person name="Marous D.R."/>
            <person name="Li R."/>
            <person name="Oliver R.A."/>
            <person name="Byun B."/>
            <person name="Emrich S.J."/>
            <person name="Boggess B."/>
            <person name="Townsend C.A."/>
            <person name="Mobashery S."/>
        </authorList>
    </citation>
    <scope>NUCLEOTIDE SEQUENCE [LARGE SCALE GENOMIC DNA]</scope>
    <source>
        <strain evidence="3 4">ATCC 31433</strain>
    </source>
</reference>
<feature type="region of interest" description="Disordered" evidence="2">
    <location>
        <begin position="165"/>
        <end position="186"/>
    </location>
</feature>
<feature type="coiled-coil region" evidence="1">
    <location>
        <begin position="55"/>
        <end position="82"/>
    </location>
</feature>
<evidence type="ECO:0000313" key="4">
    <source>
        <dbReference type="Proteomes" id="UP000217994"/>
    </source>
</evidence>
<name>A0A2A4FKI0_9BURK</name>
<accession>A0A2A4FKI0</accession>
<keyword evidence="1" id="KW-0175">Coiled coil</keyword>
<comment type="caution">
    <text evidence="3">The sequence shown here is derived from an EMBL/GenBank/DDBJ whole genome shotgun (WGS) entry which is preliminary data.</text>
</comment>
<gene>
    <name evidence="3" type="ORF">BZL54_01270</name>
</gene>
<evidence type="ECO:0000313" key="3">
    <source>
        <dbReference type="EMBL" id="PCE34223.1"/>
    </source>
</evidence>
<evidence type="ECO:0000256" key="1">
    <source>
        <dbReference type="SAM" id="Coils"/>
    </source>
</evidence>
<dbReference type="GeneID" id="69001765"/>
<dbReference type="RefSeq" id="WP_084907638.1">
    <property type="nucleotide sequence ID" value="NZ_CP020738.1"/>
</dbReference>
<feature type="compositionally biased region" description="Polar residues" evidence="2">
    <location>
        <begin position="1"/>
        <end position="12"/>
    </location>
</feature>
<protein>
    <submittedName>
        <fullName evidence="3">Uncharacterized protein</fullName>
    </submittedName>
</protein>
<dbReference type="Proteomes" id="UP000217994">
    <property type="component" value="Unassembled WGS sequence"/>
</dbReference>
<evidence type="ECO:0000256" key="2">
    <source>
        <dbReference type="SAM" id="MobiDB-lite"/>
    </source>
</evidence>
<organism evidence="3 4">
    <name type="scientific">Burkholderia ubonensis subsp. mesacidophila</name>
    <dbReference type="NCBI Taxonomy" id="265293"/>
    <lineage>
        <taxon>Bacteria</taxon>
        <taxon>Pseudomonadati</taxon>
        <taxon>Pseudomonadota</taxon>
        <taxon>Betaproteobacteria</taxon>
        <taxon>Burkholderiales</taxon>
        <taxon>Burkholderiaceae</taxon>
        <taxon>Burkholderia</taxon>
        <taxon>Burkholderia cepacia complex</taxon>
    </lineage>
</organism>
<sequence>MTIKATNYSSSAYAYPAREREGSKNSDGSTSAERSLRDLLKRNEQVRVALSDIGRSSAQSAKEYARKRLEELEDMLRQLAMLGLSPKQLAEMIKEVKGLVEQYQAAGKALGGDMSVDSPTVSGDAANANGMAAASDAASGAAAGVNAASPEASAAVTGTASGNPAIGGDAISPQGAPSQAGVGREGSPASAYLAMAGNLSRAGDVDTADARFMAHAKSLLEQLKSMLKHAHE</sequence>
<proteinExistence type="predicted"/>